<evidence type="ECO:0000313" key="5">
    <source>
        <dbReference type="EMBL" id="GLS83281.1"/>
    </source>
</evidence>
<gene>
    <name evidence="5" type="ORF">GCM10007894_12580</name>
</gene>
<evidence type="ECO:0000256" key="1">
    <source>
        <dbReference type="ARBA" id="ARBA00004370"/>
    </source>
</evidence>
<keyword evidence="3" id="KW-0732">Signal</keyword>
<dbReference type="AlphaFoldDB" id="A0AA37TRT9"/>
<feature type="chain" id="PRO_5041264142" evidence="3">
    <location>
        <begin position="23"/>
        <end position="384"/>
    </location>
</feature>
<feature type="domain" description="Bacterial surface antigen (D15)" evidence="4">
    <location>
        <begin position="194"/>
        <end position="384"/>
    </location>
</feature>
<comment type="subcellular location">
    <subcellularLocation>
        <location evidence="1">Membrane</location>
    </subcellularLocation>
</comment>
<sequence>MIATLRHCLIIGLILTSVSAAASHNAPEPLSNEPSWLDEFLDKLGADGEFDADKLIDFSFLPGPFYNPEMQLGVGMSAVGLYQVDDNPNTQLSSLVINALASTNGALGVSMNNKTFLNEDQQRFYLTMELFDVPDVYYGVGYDSNHQPNNRVDFDSRSARLNPMWLQRLFQYSFVGIGFDVDYEQGRNVTAINPDIDGSLVTESSTSVGVDLLINYDSRDNVLNPQQGRIAQLELGIYRTALGSDNNFNIIDLQYSRYIGLREQDVLAWQVRGRFSSGDVPWNQLSKLGGGHLLRGYTSGRYRDQQMLLMQAEYRHHLKGRHGMVYWLGGGVLADEVHHLTDSKVLPSVGLGYRFEVKPRVNLRLDLAFGDGDSGFYFNVNEAF</sequence>
<comment type="caution">
    <text evidence="5">The sequence shown here is derived from an EMBL/GenBank/DDBJ whole genome shotgun (WGS) entry which is preliminary data.</text>
</comment>
<dbReference type="RefSeq" id="WP_095499865.1">
    <property type="nucleotide sequence ID" value="NZ_BSPO01000002.1"/>
</dbReference>
<dbReference type="Gene3D" id="2.40.160.50">
    <property type="entry name" value="membrane protein fhac: a member of the omp85/tpsb transporter family"/>
    <property type="match status" value="1"/>
</dbReference>
<evidence type="ECO:0000256" key="3">
    <source>
        <dbReference type="SAM" id="SignalP"/>
    </source>
</evidence>
<feature type="signal peptide" evidence="3">
    <location>
        <begin position="1"/>
        <end position="22"/>
    </location>
</feature>
<dbReference type="GO" id="GO:0019867">
    <property type="term" value="C:outer membrane"/>
    <property type="evidence" value="ECO:0007669"/>
    <property type="project" value="InterPro"/>
</dbReference>
<accession>A0AA37TRT9</accession>
<evidence type="ECO:0000313" key="6">
    <source>
        <dbReference type="Proteomes" id="UP001157439"/>
    </source>
</evidence>
<keyword evidence="2" id="KW-0472">Membrane</keyword>
<evidence type="ECO:0000256" key="2">
    <source>
        <dbReference type="ARBA" id="ARBA00023136"/>
    </source>
</evidence>
<organism evidence="5 6">
    <name type="scientific">Paraferrimonas haliotis</name>
    <dbReference type="NCBI Taxonomy" id="2013866"/>
    <lineage>
        <taxon>Bacteria</taxon>
        <taxon>Pseudomonadati</taxon>
        <taxon>Pseudomonadota</taxon>
        <taxon>Gammaproteobacteria</taxon>
        <taxon>Alteromonadales</taxon>
        <taxon>Ferrimonadaceae</taxon>
        <taxon>Paraferrimonas</taxon>
    </lineage>
</organism>
<keyword evidence="6" id="KW-1185">Reference proteome</keyword>
<dbReference type="InterPro" id="IPR000184">
    <property type="entry name" value="Bac_surfAg_D15"/>
</dbReference>
<evidence type="ECO:0000259" key="4">
    <source>
        <dbReference type="Pfam" id="PF01103"/>
    </source>
</evidence>
<dbReference type="Proteomes" id="UP001157439">
    <property type="component" value="Unassembled WGS sequence"/>
</dbReference>
<proteinExistence type="predicted"/>
<name>A0AA37TRT9_9GAMM</name>
<reference evidence="5 6" key="1">
    <citation type="journal article" date="2014" name="Int. J. Syst. Evol. Microbiol.">
        <title>Complete genome sequence of Corynebacterium casei LMG S-19264T (=DSM 44701T), isolated from a smear-ripened cheese.</title>
        <authorList>
            <consortium name="US DOE Joint Genome Institute (JGI-PGF)"/>
            <person name="Walter F."/>
            <person name="Albersmeier A."/>
            <person name="Kalinowski J."/>
            <person name="Ruckert C."/>
        </authorList>
    </citation>
    <scope>NUCLEOTIDE SEQUENCE [LARGE SCALE GENOMIC DNA]</scope>
    <source>
        <strain evidence="5 6">NBRC 112785</strain>
    </source>
</reference>
<dbReference type="EMBL" id="BSPO01000002">
    <property type="protein sequence ID" value="GLS83281.1"/>
    <property type="molecule type" value="Genomic_DNA"/>
</dbReference>
<dbReference type="Pfam" id="PF01103">
    <property type="entry name" value="Omp85"/>
    <property type="match status" value="1"/>
</dbReference>
<protein>
    <submittedName>
        <fullName evidence="5">Membrane protein</fullName>
    </submittedName>
</protein>